<dbReference type="EMBL" id="SDOX01000118">
    <property type="protein sequence ID" value="TFJ82271.1"/>
    <property type="molecule type" value="Genomic_DNA"/>
</dbReference>
<evidence type="ECO:0000256" key="1">
    <source>
        <dbReference type="ARBA" id="ARBA00022527"/>
    </source>
</evidence>
<evidence type="ECO:0000313" key="8">
    <source>
        <dbReference type="EMBL" id="TFJ82271.1"/>
    </source>
</evidence>
<dbReference type="GO" id="GO:0004674">
    <property type="term" value="F:protein serine/threonine kinase activity"/>
    <property type="evidence" value="ECO:0007669"/>
    <property type="project" value="UniProtKB-KW"/>
</dbReference>
<keyword evidence="1" id="KW-0723">Serine/threonine-protein kinase</keyword>
<dbReference type="InterPro" id="IPR008266">
    <property type="entry name" value="Tyr_kinase_AS"/>
</dbReference>
<dbReference type="Proteomes" id="UP000355283">
    <property type="component" value="Unassembled WGS sequence"/>
</dbReference>
<dbReference type="InterPro" id="IPR000719">
    <property type="entry name" value="Prot_kinase_dom"/>
</dbReference>
<keyword evidence="4" id="KW-0418">Kinase</keyword>
<keyword evidence="9" id="KW-1185">Reference proteome</keyword>
<keyword evidence="3" id="KW-0547">Nucleotide-binding</keyword>
<dbReference type="PROSITE" id="PS50011">
    <property type="entry name" value="PROTEIN_KINASE_DOM"/>
    <property type="match status" value="1"/>
</dbReference>
<dbReference type="GO" id="GO:0005634">
    <property type="term" value="C:nucleus"/>
    <property type="evidence" value="ECO:0007669"/>
    <property type="project" value="TreeGrafter"/>
</dbReference>
<comment type="caution">
    <text evidence="8">The sequence shown here is derived from an EMBL/GenBank/DDBJ whole genome shotgun (WGS) entry which is preliminary data.</text>
</comment>
<evidence type="ECO:0000256" key="3">
    <source>
        <dbReference type="ARBA" id="ARBA00022741"/>
    </source>
</evidence>
<evidence type="ECO:0000256" key="6">
    <source>
        <dbReference type="SAM" id="MobiDB-lite"/>
    </source>
</evidence>
<dbReference type="Gene3D" id="1.10.510.10">
    <property type="entry name" value="Transferase(Phosphotransferase) domain 1"/>
    <property type="match status" value="1"/>
</dbReference>
<dbReference type="SUPFAM" id="SSF56112">
    <property type="entry name" value="Protein kinase-like (PK-like)"/>
    <property type="match status" value="1"/>
</dbReference>
<dbReference type="PANTHER" id="PTHR24345:SF91">
    <property type="entry name" value="SERINE_THREONINE-PROTEIN KINASE PLK4"/>
    <property type="match status" value="1"/>
</dbReference>
<sequence>MMDIDEEQPPLPAEATCEGDHSRNKEASWMSTRRRPFPPYSKGREDGEEEDAGGTSTDRRGRGKTENGGGRDGPRPPSAPPDPNTPRFPSSIPTPSPEPIDPTPLPPPRTEECVKRTLEVVSQGRLHAVECLVSLAGTQAVYALIRTLRPAIYGKVKLGMTLEARDADGSYHMSTERPVAVKIVRKEKLGGRSQEDPLKEISAMQYLGSPGNPHVMGLVEVLEDEEHVYIVLPFCDGGEVCQWFERSRYMLREEVARGFFLQILSGLTYLHARGVVHRDMSLENLLYDQRTKRCVIIDLGMCLHLPVPATSDVLVRKQGYCGKLTYMSHEIYQNQDFYAAAVDIWALGVILFIMLTGIPPVETPAEIDPRFRMLAEGRLSELMDLWRVDFLSPEARDLLVGLLQVDPRARLTLEEIREHPWVGGPVAVALAGREGGGEGGEEGEGPSRG</sequence>
<evidence type="ECO:0000256" key="5">
    <source>
        <dbReference type="ARBA" id="ARBA00022840"/>
    </source>
</evidence>
<gene>
    <name evidence="8" type="ORF">NSK_006391</name>
</gene>
<evidence type="ECO:0000256" key="4">
    <source>
        <dbReference type="ARBA" id="ARBA00022777"/>
    </source>
</evidence>
<dbReference type="FunFam" id="1.10.510.10:FF:000571">
    <property type="entry name" value="Maternal embryonic leucine zipper kinase"/>
    <property type="match status" value="1"/>
</dbReference>
<accession>A0A4D9CSS4</accession>
<feature type="region of interest" description="Disordered" evidence="6">
    <location>
        <begin position="1"/>
        <end position="110"/>
    </location>
</feature>
<dbReference type="GO" id="GO:0005524">
    <property type="term" value="F:ATP binding"/>
    <property type="evidence" value="ECO:0007669"/>
    <property type="project" value="UniProtKB-KW"/>
</dbReference>
<keyword evidence="5" id="KW-0067">ATP-binding</keyword>
<dbReference type="PROSITE" id="PS00109">
    <property type="entry name" value="PROTEIN_KINASE_TYR"/>
    <property type="match status" value="1"/>
</dbReference>
<feature type="compositionally biased region" description="Pro residues" evidence="6">
    <location>
        <begin position="75"/>
        <end position="108"/>
    </location>
</feature>
<protein>
    <recommendedName>
        <fullName evidence="7">Protein kinase domain-containing protein</fullName>
    </recommendedName>
</protein>
<dbReference type="OrthoDB" id="541276at2759"/>
<dbReference type="InterPro" id="IPR011009">
    <property type="entry name" value="Kinase-like_dom_sf"/>
</dbReference>
<keyword evidence="2" id="KW-0808">Transferase</keyword>
<evidence type="ECO:0000313" key="9">
    <source>
        <dbReference type="Proteomes" id="UP000355283"/>
    </source>
</evidence>
<feature type="domain" description="Protein kinase" evidence="7">
    <location>
        <begin position="142"/>
        <end position="422"/>
    </location>
</feature>
<dbReference type="Pfam" id="PF00069">
    <property type="entry name" value="Pkinase"/>
    <property type="match status" value="1"/>
</dbReference>
<name>A0A4D9CSS4_9STRA</name>
<reference evidence="8 9" key="1">
    <citation type="submission" date="2019-01" db="EMBL/GenBank/DDBJ databases">
        <title>Nuclear Genome Assembly of the Microalgal Biofuel strain Nannochloropsis salina CCMP1776.</title>
        <authorList>
            <person name="Hovde B."/>
        </authorList>
    </citation>
    <scope>NUCLEOTIDE SEQUENCE [LARGE SCALE GENOMIC DNA]</scope>
    <source>
        <strain evidence="8 9">CCMP1776</strain>
    </source>
</reference>
<dbReference type="AlphaFoldDB" id="A0A4D9CSS4"/>
<evidence type="ECO:0000259" key="7">
    <source>
        <dbReference type="PROSITE" id="PS50011"/>
    </source>
</evidence>
<organism evidence="8 9">
    <name type="scientific">Nannochloropsis salina CCMP1776</name>
    <dbReference type="NCBI Taxonomy" id="1027361"/>
    <lineage>
        <taxon>Eukaryota</taxon>
        <taxon>Sar</taxon>
        <taxon>Stramenopiles</taxon>
        <taxon>Ochrophyta</taxon>
        <taxon>Eustigmatophyceae</taxon>
        <taxon>Eustigmatales</taxon>
        <taxon>Monodopsidaceae</taxon>
        <taxon>Microchloropsis</taxon>
        <taxon>Microchloropsis salina</taxon>
    </lineage>
</organism>
<dbReference type="PANTHER" id="PTHR24345">
    <property type="entry name" value="SERINE/THREONINE-PROTEIN KINASE PLK"/>
    <property type="match status" value="1"/>
</dbReference>
<proteinExistence type="predicted"/>
<evidence type="ECO:0000256" key="2">
    <source>
        <dbReference type="ARBA" id="ARBA00022679"/>
    </source>
</evidence>